<dbReference type="PANTHER" id="PTHR13504">
    <property type="entry name" value="FIDO DOMAIN-CONTAINING PROTEIN DDB_G0283145"/>
    <property type="match status" value="1"/>
</dbReference>
<feature type="domain" description="Fido" evidence="4">
    <location>
        <begin position="81"/>
        <end position="219"/>
    </location>
</feature>
<dbReference type="InterPro" id="IPR040198">
    <property type="entry name" value="Fido_containing"/>
</dbReference>
<dbReference type="PROSITE" id="PS51459">
    <property type="entry name" value="FIDO"/>
    <property type="match status" value="1"/>
</dbReference>
<dbReference type="InterPro" id="IPR036597">
    <property type="entry name" value="Fido-like_dom_sf"/>
</dbReference>
<sequence length="280" mass="32613">MMIEFKKSDRSGIYAKTQTEMAYNSNKIEGSTLTPDQTASLFHTGTLRSSGEIVYRAKDIEEMTGHFSMFNEMLKTWNAPLTEDLIKSYHYRLKAGVFEDMANGYPVGEYKNRINMVSNIETARPDQVSGYMQQFLKKYAERSETTIQVMAWFHAAFEKIHPFQDGNGRVGRMLLFKECLNNGIIPIIIRDEDKEQYYHALNQAQTCGKYEPLVTYFQQEQERYYNIAQTFLLDYSQEHQTQISPMQDLERFLASGSRNTALTEINEPMHVSLEDEFEER</sequence>
<feature type="active site" evidence="1">
    <location>
        <position position="161"/>
    </location>
</feature>
<evidence type="ECO:0000256" key="1">
    <source>
        <dbReference type="PIRSR" id="PIRSR640198-1"/>
    </source>
</evidence>
<dbReference type="GO" id="GO:0005524">
    <property type="term" value="F:ATP binding"/>
    <property type="evidence" value="ECO:0007669"/>
    <property type="project" value="UniProtKB-KW"/>
</dbReference>
<dbReference type="EMBL" id="VUMD01000022">
    <property type="protein sequence ID" value="MSS38334.1"/>
    <property type="molecule type" value="Genomic_DNA"/>
</dbReference>
<protein>
    <submittedName>
        <fullName evidence="5">Fic family protein</fullName>
    </submittedName>
</protein>
<comment type="caution">
    <text evidence="5">The sequence shown here is derived from an EMBL/GenBank/DDBJ whole genome shotgun (WGS) entry which is preliminary data.</text>
</comment>
<gene>
    <name evidence="5" type="ORF">FYJ39_17795</name>
</gene>
<dbReference type="Proteomes" id="UP000429958">
    <property type="component" value="Unassembled WGS sequence"/>
</dbReference>
<dbReference type="AlphaFoldDB" id="A0A7X2TDR5"/>
<feature type="binding site" evidence="2">
    <location>
        <begin position="165"/>
        <end position="172"/>
    </location>
    <ligand>
        <name>ATP</name>
        <dbReference type="ChEBI" id="CHEBI:30616"/>
    </ligand>
</feature>
<reference evidence="5 6" key="1">
    <citation type="submission" date="2019-08" db="EMBL/GenBank/DDBJ databases">
        <title>In-depth cultivation of the pig gut microbiome towards novel bacterial diversity and tailored functional studies.</title>
        <authorList>
            <person name="Wylensek D."/>
            <person name="Hitch T.C.A."/>
            <person name="Clavel T."/>
        </authorList>
    </citation>
    <scope>NUCLEOTIDE SEQUENCE [LARGE SCALE GENOMIC DNA]</scope>
    <source>
        <strain evidence="5 6">WCA-389-WT-23D1</strain>
    </source>
</reference>
<keyword evidence="2" id="KW-0067">ATP-binding</keyword>
<feature type="site" description="Important for autoinhibition of adenylyltransferase activity" evidence="3">
    <location>
        <position position="29"/>
    </location>
</feature>
<dbReference type="InterPro" id="IPR003812">
    <property type="entry name" value="Fido"/>
</dbReference>
<evidence type="ECO:0000256" key="3">
    <source>
        <dbReference type="PIRSR" id="PIRSR640198-3"/>
    </source>
</evidence>
<keyword evidence="2" id="KW-0547">Nucleotide-binding</keyword>
<dbReference type="Gene3D" id="1.10.3290.10">
    <property type="entry name" value="Fido-like domain"/>
    <property type="match status" value="1"/>
</dbReference>
<keyword evidence="6" id="KW-1185">Reference proteome</keyword>
<accession>A0A7X2TDR5</accession>
<dbReference type="Pfam" id="PF02661">
    <property type="entry name" value="Fic"/>
    <property type="match status" value="1"/>
</dbReference>
<feature type="binding site" evidence="2">
    <location>
        <begin position="197"/>
        <end position="198"/>
    </location>
    <ligand>
        <name>ATP</name>
        <dbReference type="ChEBI" id="CHEBI:30616"/>
    </ligand>
</feature>
<dbReference type="SUPFAM" id="SSF140931">
    <property type="entry name" value="Fic-like"/>
    <property type="match status" value="1"/>
</dbReference>
<evidence type="ECO:0000313" key="6">
    <source>
        <dbReference type="Proteomes" id="UP000429958"/>
    </source>
</evidence>
<evidence type="ECO:0000256" key="2">
    <source>
        <dbReference type="PIRSR" id="PIRSR640198-2"/>
    </source>
</evidence>
<proteinExistence type="predicted"/>
<evidence type="ECO:0000313" key="5">
    <source>
        <dbReference type="EMBL" id="MSS38334.1"/>
    </source>
</evidence>
<organism evidence="5 6">
    <name type="scientific">Clostridium porci</name>
    <dbReference type="NCBI Taxonomy" id="2605778"/>
    <lineage>
        <taxon>Bacteria</taxon>
        <taxon>Bacillati</taxon>
        <taxon>Bacillota</taxon>
        <taxon>Clostridia</taxon>
        <taxon>Eubacteriales</taxon>
        <taxon>Clostridiaceae</taxon>
        <taxon>Clostridium</taxon>
    </lineage>
</organism>
<dbReference type="PANTHER" id="PTHR13504:SF38">
    <property type="entry name" value="FIDO DOMAIN-CONTAINING PROTEIN"/>
    <property type="match status" value="1"/>
</dbReference>
<name>A0A7X2TDR5_9CLOT</name>
<evidence type="ECO:0000259" key="4">
    <source>
        <dbReference type="PROSITE" id="PS51459"/>
    </source>
</evidence>